<dbReference type="GO" id="GO:0030866">
    <property type="term" value="P:cortical actin cytoskeleton organization"/>
    <property type="evidence" value="ECO:0007669"/>
    <property type="project" value="TreeGrafter"/>
</dbReference>
<dbReference type="EMBL" id="BMAR01000002">
    <property type="protein sequence ID" value="GFR41542.1"/>
    <property type="molecule type" value="Genomic_DNA"/>
</dbReference>
<evidence type="ECO:0000313" key="3">
    <source>
        <dbReference type="EMBL" id="GFR41542.1"/>
    </source>
</evidence>
<feature type="region of interest" description="Disordered" evidence="2">
    <location>
        <begin position="833"/>
        <end position="886"/>
    </location>
</feature>
<dbReference type="PANTHER" id="PTHR12093:SF10">
    <property type="entry name" value="MEMBRANE-ASSOCIATED PROTEIN HEM"/>
    <property type="match status" value="1"/>
</dbReference>
<comment type="similarity">
    <text evidence="1">Belongs to the HEM-1/HEM-2 family.</text>
</comment>
<dbReference type="GO" id="GO:0000902">
    <property type="term" value="P:cell morphogenesis"/>
    <property type="evidence" value="ECO:0007669"/>
    <property type="project" value="TreeGrafter"/>
</dbReference>
<dbReference type="GO" id="GO:0031209">
    <property type="term" value="C:SCAR complex"/>
    <property type="evidence" value="ECO:0007669"/>
    <property type="project" value="TreeGrafter"/>
</dbReference>
<dbReference type="PANTHER" id="PTHR12093">
    <property type="entry name" value="NCK-ASSOCIATED PROTEIN 1"/>
    <property type="match status" value="1"/>
</dbReference>
<name>A0AAD3HHY7_9CHLO</name>
<evidence type="ECO:0000256" key="2">
    <source>
        <dbReference type="SAM" id="MobiDB-lite"/>
    </source>
</evidence>
<feature type="region of interest" description="Disordered" evidence="2">
    <location>
        <begin position="723"/>
        <end position="748"/>
    </location>
</feature>
<reference evidence="3 4" key="1">
    <citation type="journal article" date="2021" name="Sci. Rep.">
        <title>Genome sequencing of the multicellular alga Astrephomene provides insights into convergent evolution of germ-soma differentiation.</title>
        <authorList>
            <person name="Yamashita S."/>
            <person name="Yamamoto K."/>
            <person name="Matsuzaki R."/>
            <person name="Suzuki S."/>
            <person name="Yamaguchi H."/>
            <person name="Hirooka S."/>
            <person name="Minakuchi Y."/>
            <person name="Miyagishima S."/>
            <person name="Kawachi M."/>
            <person name="Toyoda A."/>
            <person name="Nozaki H."/>
        </authorList>
    </citation>
    <scope>NUCLEOTIDE SEQUENCE [LARGE SCALE GENOMIC DNA]</scope>
    <source>
        <strain evidence="3 4">NIES-4017</strain>
    </source>
</reference>
<proteinExistence type="inferred from homology"/>
<organism evidence="3 4">
    <name type="scientific">Astrephomene gubernaculifera</name>
    <dbReference type="NCBI Taxonomy" id="47775"/>
    <lineage>
        <taxon>Eukaryota</taxon>
        <taxon>Viridiplantae</taxon>
        <taxon>Chlorophyta</taxon>
        <taxon>core chlorophytes</taxon>
        <taxon>Chlorophyceae</taxon>
        <taxon>CS clade</taxon>
        <taxon>Chlamydomonadales</taxon>
        <taxon>Astrephomenaceae</taxon>
        <taxon>Astrephomene</taxon>
    </lineage>
</organism>
<accession>A0AAD3HHY7</accession>
<keyword evidence="4" id="KW-1185">Reference proteome</keyword>
<protein>
    <submittedName>
        <fullName evidence="3">Uncharacterized protein</fullName>
    </submittedName>
</protein>
<gene>
    <name evidence="3" type="ORF">Agub_g2255</name>
</gene>
<sequence length="1636" mass="170487">MANSAPVTPGQLVQLLLEYGQRVRDIQERAWVYSHPSYVERGLPLLFSAMEQHPQLFNGGSGGDSKAQKEFVRGLAEKASTYVAEVQPLVSSLKIISQNFTSIGQLLAELHRVLGSLTLGSYPDLLHQYMDTFCGAVKAGLLLEDVPRRAVAQMVQLACSHVDKEAAAPLLATAQDPIFSEPSMVVYLQKLFKPSTPRIAQVLELVVGPAMKVADNCEGVAAAGLLEMPIGVDADSSGGVGSRNGSGAGEAETSPAMGMFGMTRRQVYPFLRHREAIRQWGLLGFLVFPELLRQNGSSERLSVLLADGFALHVYKDRIACAHQLVLQHLGPAMNAALGTAASASAGGSFTTSGSGLGGLLGKGMAIIGGGVGRLRKSLTDDSDAPEQPPAPHPLLVDAVCSAVVAAPLQHRMWRAYLIGQLRNIHAACLACPSRIPGQMEMLLAALSLGREELLWFCRHQVRDVPAEMAPIMAARGLLNAGHLRMCTGDDELQALQLLSAMDAMHRILVENHSALCKQIKETIGADLQAHVVTCTPRVEFRLRQAAAQTAAGPTAQSAAAASGLQPFKDLSDILRSVLLISSPPPDAAARVSSACGIWMYVSLQLASIDPPIKAAKVLQYAEDTRYLDVLQKSLDAARLLYEGPLLHFSAADLAPGLYHCVEPLLDAARRSLASGRSDNMQAALGAMQGLHWLLPARTEAYTAATGGVTSSALLLQRVSTGNGGASNGGASRHPSNDGGSSAGQQGGLLSRSASNRRLQPLQPEDLPHRCMDIVVSCLRQQLDPVVKAPLHMASARFDFAVVSNANLLENPANGGNVQSRTASGNSLAKAIAPRVSGGGSAGRSLTPERLRGDSGASAAQHHRRLSLDETEGLASRAVPQRAPVPRDASTLPAAADLAAKLMPLVLALDNGRMLHANDGHSSRAGDALMQCRTQLVEAIRDNFSQLLSTTASAITQVAVPVPSVQLAPLRRFVEVVSMLQPHLVSELLPELARLLLQQTSAPTLQTIGLDATFLAGGVRPGAPPPSTSAEVAASTQTQKAEIANPLLHSSLATRGASIISAASSGGGTLGPMGRSLSINAPAPSIRNGTGIEQNQNFSPMTAALSASGGGSSNGSGAAGAPSTVLRAIHSWLWSHVVLDERRQGVFYDAEAGAFAADTTEPRTTPSALTAATSVRELSLLFELFGPCAAADLARGSEQVIHSCLEQLQAYLNTNALPLQELLDASHLPLDKRLAAVQHALPALTSPPSAAPGSRGPQSLSPLVDALLRLGRCIMLRMQLGRAAEAAADRAADFITLALREMAAPIAVSDGFEVSADGGADSGSHAGSIVADADRRQWHALVRLAFKGVGSTESSYGGCLLPCRDDPLLTAYLAAMLPTLAAAQRWHRLPALLAALMAAPQWNPSSAAGVAVVTAMSMPPRPNSGKGYSGLRSSSSTGAPGAVVTSLPLSTVQLQMGVISTVTVALSLSVQAAMAQALHPAAGQFLLGCGTPAAAMLCSYQRIALAVSQVAASGPGSEFTSAAAAAKQRVLACLEQLPLLRGYKYAPAESSAEGLEDGEEARGEGGAQLGAAPQEGDQAWWASGNVLSSINGVPQGPAAGGEVGACEPSLAEGRWSGELDAWRPPARLLPLVMGQVG</sequence>
<evidence type="ECO:0000313" key="4">
    <source>
        <dbReference type="Proteomes" id="UP001054857"/>
    </source>
</evidence>
<dbReference type="GO" id="GO:0030031">
    <property type="term" value="P:cell projection assembly"/>
    <property type="evidence" value="ECO:0007669"/>
    <property type="project" value="TreeGrafter"/>
</dbReference>
<feature type="compositionally biased region" description="Low complexity" evidence="2">
    <location>
        <begin position="728"/>
        <end position="739"/>
    </location>
</feature>
<comment type="caution">
    <text evidence="3">The sequence shown here is derived from an EMBL/GenBank/DDBJ whole genome shotgun (WGS) entry which is preliminary data.</text>
</comment>
<evidence type="ECO:0000256" key="1">
    <source>
        <dbReference type="ARBA" id="ARBA00037947"/>
    </source>
</evidence>
<dbReference type="Proteomes" id="UP001054857">
    <property type="component" value="Unassembled WGS sequence"/>
</dbReference>
<feature type="region of interest" description="Disordered" evidence="2">
    <location>
        <begin position="1550"/>
        <end position="1570"/>
    </location>
</feature>
<dbReference type="InterPro" id="IPR019137">
    <property type="entry name" value="Nck-associated_protein-1"/>
</dbReference>
<dbReference type="Pfam" id="PF09735">
    <property type="entry name" value="Nckap1"/>
    <property type="match status" value="1"/>
</dbReference>
<dbReference type="GO" id="GO:0016477">
    <property type="term" value="P:cell migration"/>
    <property type="evidence" value="ECO:0007669"/>
    <property type="project" value="TreeGrafter"/>
</dbReference>